<name>A0A1P9WYW3_9BACT</name>
<protein>
    <submittedName>
        <fullName evidence="2">Uncharacterized protein</fullName>
    </submittedName>
</protein>
<sequence>MERIRLLPARSDTPEQPSKLGYQGCRLQTDDQYWSVREGIVRQESPGQPRGFSDPDRQLEKMLLQTAPSAYSALAYSLLSSEF</sequence>
<dbReference type="AlphaFoldDB" id="A0A1P9WYW3"/>
<gene>
    <name evidence="2" type="ORF">AWR27_15265</name>
</gene>
<feature type="region of interest" description="Disordered" evidence="1">
    <location>
        <begin position="1"/>
        <end position="22"/>
    </location>
</feature>
<reference evidence="2 3" key="1">
    <citation type="submission" date="2016-01" db="EMBL/GenBank/DDBJ databases">
        <authorList>
            <person name="Oliw E.H."/>
        </authorList>
    </citation>
    <scope>NUCLEOTIDE SEQUENCE [LARGE SCALE GENOMIC DNA]</scope>
    <source>
        <strain evidence="2 3">DY10</strain>
    </source>
</reference>
<accession>A0A1P9WYW3</accession>
<dbReference type="Proteomes" id="UP000187941">
    <property type="component" value="Chromosome"/>
</dbReference>
<evidence type="ECO:0000313" key="3">
    <source>
        <dbReference type="Proteomes" id="UP000187941"/>
    </source>
</evidence>
<dbReference type="KEGG" id="smon:AWR27_15265"/>
<dbReference type="STRING" id="1178516.AWR27_15265"/>
<keyword evidence="3" id="KW-1185">Reference proteome</keyword>
<evidence type="ECO:0000313" key="2">
    <source>
        <dbReference type="EMBL" id="AQG80562.1"/>
    </source>
</evidence>
<organism evidence="2 3">
    <name type="scientific">Spirosoma montaniterrae</name>
    <dbReference type="NCBI Taxonomy" id="1178516"/>
    <lineage>
        <taxon>Bacteria</taxon>
        <taxon>Pseudomonadati</taxon>
        <taxon>Bacteroidota</taxon>
        <taxon>Cytophagia</taxon>
        <taxon>Cytophagales</taxon>
        <taxon>Cytophagaceae</taxon>
        <taxon>Spirosoma</taxon>
    </lineage>
</organism>
<evidence type="ECO:0000256" key="1">
    <source>
        <dbReference type="SAM" id="MobiDB-lite"/>
    </source>
</evidence>
<proteinExistence type="predicted"/>
<dbReference type="EMBL" id="CP014263">
    <property type="protein sequence ID" value="AQG80562.1"/>
    <property type="molecule type" value="Genomic_DNA"/>
</dbReference>